<feature type="compositionally biased region" description="Basic residues" evidence="1">
    <location>
        <begin position="10"/>
        <end position="25"/>
    </location>
</feature>
<protein>
    <submittedName>
        <fullName evidence="2">Uncharacterized protein</fullName>
    </submittedName>
</protein>
<organism evidence="2 3">
    <name type="scientific">Forsythia ovata</name>
    <dbReference type="NCBI Taxonomy" id="205694"/>
    <lineage>
        <taxon>Eukaryota</taxon>
        <taxon>Viridiplantae</taxon>
        <taxon>Streptophyta</taxon>
        <taxon>Embryophyta</taxon>
        <taxon>Tracheophyta</taxon>
        <taxon>Spermatophyta</taxon>
        <taxon>Magnoliopsida</taxon>
        <taxon>eudicotyledons</taxon>
        <taxon>Gunneridae</taxon>
        <taxon>Pentapetalae</taxon>
        <taxon>asterids</taxon>
        <taxon>lamiids</taxon>
        <taxon>Lamiales</taxon>
        <taxon>Oleaceae</taxon>
        <taxon>Forsythieae</taxon>
        <taxon>Forsythia</taxon>
    </lineage>
</organism>
<dbReference type="EMBL" id="JBFOLJ010000012">
    <property type="protein sequence ID" value="KAL2488551.1"/>
    <property type="molecule type" value="Genomic_DNA"/>
</dbReference>
<keyword evidence="3" id="KW-1185">Reference proteome</keyword>
<evidence type="ECO:0000313" key="2">
    <source>
        <dbReference type="EMBL" id="KAL2488551.1"/>
    </source>
</evidence>
<gene>
    <name evidence="2" type="ORF">Fot_41843</name>
</gene>
<reference evidence="3" key="1">
    <citation type="submission" date="2024-07" db="EMBL/GenBank/DDBJ databases">
        <title>Two chromosome-level genome assemblies of Korean endemic species Abeliophyllum distichum and Forsythia ovata (Oleaceae).</title>
        <authorList>
            <person name="Jang H."/>
        </authorList>
    </citation>
    <scope>NUCLEOTIDE SEQUENCE [LARGE SCALE GENOMIC DNA]</scope>
</reference>
<proteinExistence type="predicted"/>
<accession>A0ABD1RK76</accession>
<feature type="region of interest" description="Disordered" evidence="1">
    <location>
        <begin position="8"/>
        <end position="27"/>
    </location>
</feature>
<sequence length="129" mass="14559">MAVLGFAVRQSKRRRKNSASKRSWGRTKAFLKPEKKKFSIHVPEGKNTANLAVEPNMESMQMDLASGTKSAASFDHKVNSLGEAIDHQNNLSKSDDHTVTNVQSSRKILKRVATLQEWRLRYINTCCVN</sequence>
<evidence type="ECO:0000256" key="1">
    <source>
        <dbReference type="SAM" id="MobiDB-lite"/>
    </source>
</evidence>
<dbReference type="AlphaFoldDB" id="A0ABD1RK76"/>
<evidence type="ECO:0000313" key="3">
    <source>
        <dbReference type="Proteomes" id="UP001604277"/>
    </source>
</evidence>
<name>A0ABD1RK76_9LAMI</name>
<dbReference type="Proteomes" id="UP001604277">
    <property type="component" value="Unassembled WGS sequence"/>
</dbReference>
<comment type="caution">
    <text evidence="2">The sequence shown here is derived from an EMBL/GenBank/DDBJ whole genome shotgun (WGS) entry which is preliminary data.</text>
</comment>